<feature type="compositionally biased region" description="Polar residues" evidence="1">
    <location>
        <begin position="671"/>
        <end position="684"/>
    </location>
</feature>
<feature type="region of interest" description="Disordered" evidence="1">
    <location>
        <begin position="1"/>
        <end position="46"/>
    </location>
</feature>
<feature type="compositionally biased region" description="Polar residues" evidence="1">
    <location>
        <begin position="116"/>
        <end position="126"/>
    </location>
</feature>
<feature type="compositionally biased region" description="Polar residues" evidence="1">
    <location>
        <begin position="27"/>
        <end position="40"/>
    </location>
</feature>
<feature type="compositionally biased region" description="Polar residues" evidence="1">
    <location>
        <begin position="514"/>
        <end position="524"/>
    </location>
</feature>
<feature type="compositionally biased region" description="Low complexity" evidence="1">
    <location>
        <begin position="189"/>
        <end position="204"/>
    </location>
</feature>
<sequence>MLLVRRGSQIRPSTEQHMSSTKDRRSNTGTSEDSSGSPFANMSPVGLFTNRDTASITVSNRLPITMPSVPGSGPATSSSSSRATAAAIHALGSLEQVGLILVGTHILYPQASANTSSEGQHATSEVSGAAEQVAGTPLSPTPALTVDSATRGLSGESSLILSPCSPPTFPLPSSSEADSHPIPTPAPAEGSTTRGVSVGSSVDVPEGKGPAGSSTEQSTPGNADPSLLELAKPVVGMVRNPPCRVDIISDRRLHSASSHSEVLAAAVASGRTPLHESEEMISLRNEVSRCQAQVKDAEDKLAIEFGLRTRAEMFFTQASCDFNAASNTLHSVRLENGALSKPLRLTPSPWPSSNAEAEAATAVRTIRKDRERFKAGMVAYTEQMAKLRSYLLRSDNRNDGTRANSILHQHSANHGLNTDALVLASAGITAGDIDWSLLGLSPSRVTVEPLRTSGSGHPDTMSSDDEASDASQPAIPTPPSTSGNMEDESEDSPPVGPPPKSRRLRQHSAPTVKPRSTASVSPKSSLPPGRRLGRPLVKPGRRSVVPVSSQPPSDVGQSARPTPATKTDSPSSSSTAAAQSVPAQASSGTPLATAPSSVPAQCAEAVPAAADPEVSPEDSAPPMGSSAGSDSEGGDTEELPTSDEEANTARTAFPTPASDVVDLTSKAARAESSQPATSPFSSPMVTLPPKDGHPVRGASMMSGLRSMEMAERELAADDFVLWLSRSGSKSQLSSVVTSSITASSSVPADASAQSQSSLPSRKAATSVVSVAVSPSISANSSVGSSSVSLCGDYLCLFSSWIDNLRSTREWRGPKKLAGLAGPFLRPGFSAPGAQKAWSKITAVELSETLPEDAVSPISVAGLEALMDCENPNHPWQELHRKLPRSPCLFDASGFPAGSKISIRDTGLGRTVKMRRQFQGTDKTEKADLGLALWEHRHGIQVSAVESFLRRLERRHGRHDPLSYNKARNLRADRFRQQMVYRVWEWSIDRDNKPRENPAEILLVPTYLQYPFEELDWASTTDD</sequence>
<dbReference type="AlphaFoldDB" id="A0A2P4XBD8"/>
<proteinExistence type="predicted"/>
<feature type="compositionally biased region" description="Low complexity" evidence="1">
    <location>
        <begin position="542"/>
        <end position="587"/>
    </location>
</feature>
<name>A0A2P4XBD8_9STRA</name>
<protein>
    <submittedName>
        <fullName evidence="2">Uncharacterized protein</fullName>
    </submittedName>
</protein>
<evidence type="ECO:0000313" key="3">
    <source>
        <dbReference type="Proteomes" id="UP000237271"/>
    </source>
</evidence>
<feature type="compositionally biased region" description="Low complexity" evidence="1">
    <location>
        <begin position="598"/>
        <end position="613"/>
    </location>
</feature>
<dbReference type="EMBL" id="NCKW01015486">
    <property type="protein sequence ID" value="POM62871.1"/>
    <property type="molecule type" value="Genomic_DNA"/>
</dbReference>
<feature type="region of interest" description="Disordered" evidence="1">
    <location>
        <begin position="448"/>
        <end position="693"/>
    </location>
</feature>
<gene>
    <name evidence="2" type="ORF">PHPALM_27920</name>
</gene>
<comment type="caution">
    <text evidence="2">The sequence shown here is derived from an EMBL/GenBank/DDBJ whole genome shotgun (WGS) entry which is preliminary data.</text>
</comment>
<feature type="region of interest" description="Disordered" evidence="1">
    <location>
        <begin position="116"/>
        <end position="226"/>
    </location>
</feature>
<reference evidence="2 3" key="1">
    <citation type="journal article" date="2017" name="Genome Biol. Evol.">
        <title>Phytophthora megakarya and P. palmivora, closely related causal agents of cacao black pod rot, underwent increases in genome sizes and gene numbers by different mechanisms.</title>
        <authorList>
            <person name="Ali S.S."/>
            <person name="Shao J."/>
            <person name="Lary D.J."/>
            <person name="Kronmiller B."/>
            <person name="Shen D."/>
            <person name="Strem M.D."/>
            <person name="Amoako-Attah I."/>
            <person name="Akrofi A.Y."/>
            <person name="Begoude B.A."/>
            <person name="Ten Hoopen G.M."/>
            <person name="Coulibaly K."/>
            <person name="Kebe B.I."/>
            <person name="Melnick R.L."/>
            <person name="Guiltinan M.J."/>
            <person name="Tyler B.M."/>
            <person name="Meinhardt L.W."/>
            <person name="Bailey B.A."/>
        </authorList>
    </citation>
    <scope>NUCLEOTIDE SEQUENCE [LARGE SCALE GENOMIC DNA]</scope>
    <source>
        <strain evidence="3">sbr112.9</strain>
    </source>
</reference>
<keyword evidence="3" id="KW-1185">Reference proteome</keyword>
<feature type="compositionally biased region" description="Polar residues" evidence="1">
    <location>
        <begin position="10"/>
        <end position="19"/>
    </location>
</feature>
<evidence type="ECO:0000313" key="2">
    <source>
        <dbReference type="EMBL" id="POM62871.1"/>
    </source>
</evidence>
<feature type="compositionally biased region" description="Polar residues" evidence="1">
    <location>
        <begin position="212"/>
        <end position="221"/>
    </location>
</feature>
<feature type="compositionally biased region" description="Acidic residues" evidence="1">
    <location>
        <begin position="632"/>
        <end position="646"/>
    </location>
</feature>
<accession>A0A2P4XBD8</accession>
<evidence type="ECO:0000256" key="1">
    <source>
        <dbReference type="SAM" id="MobiDB-lite"/>
    </source>
</evidence>
<feature type="region of interest" description="Disordered" evidence="1">
    <location>
        <begin position="61"/>
        <end position="80"/>
    </location>
</feature>
<dbReference type="Proteomes" id="UP000237271">
    <property type="component" value="Unassembled WGS sequence"/>
</dbReference>
<organism evidence="2 3">
    <name type="scientific">Phytophthora palmivora</name>
    <dbReference type="NCBI Taxonomy" id="4796"/>
    <lineage>
        <taxon>Eukaryota</taxon>
        <taxon>Sar</taxon>
        <taxon>Stramenopiles</taxon>
        <taxon>Oomycota</taxon>
        <taxon>Peronosporomycetes</taxon>
        <taxon>Peronosporales</taxon>
        <taxon>Peronosporaceae</taxon>
        <taxon>Phytophthora</taxon>
    </lineage>
</organism>